<feature type="transmembrane region" description="Helical" evidence="1">
    <location>
        <begin position="259"/>
        <end position="279"/>
    </location>
</feature>
<dbReference type="Proteomes" id="UP001215827">
    <property type="component" value="Chromosome"/>
</dbReference>
<organism evidence="3 4">
    <name type="scientific">Altererythrobacter arenosus</name>
    <dbReference type="NCBI Taxonomy" id="3032592"/>
    <lineage>
        <taxon>Bacteria</taxon>
        <taxon>Pseudomonadati</taxon>
        <taxon>Pseudomonadota</taxon>
        <taxon>Alphaproteobacteria</taxon>
        <taxon>Sphingomonadales</taxon>
        <taxon>Erythrobacteraceae</taxon>
        <taxon>Altererythrobacter</taxon>
    </lineage>
</organism>
<feature type="transmembrane region" description="Helical" evidence="1">
    <location>
        <begin position="31"/>
        <end position="49"/>
    </location>
</feature>
<dbReference type="InterPro" id="IPR002656">
    <property type="entry name" value="Acyl_transf_3_dom"/>
</dbReference>
<protein>
    <submittedName>
        <fullName evidence="3">Acyltransferase</fullName>
        <ecNumber evidence="3">2.3.-.-</ecNumber>
    </submittedName>
</protein>
<feature type="transmembrane region" description="Helical" evidence="1">
    <location>
        <begin position="234"/>
        <end position="253"/>
    </location>
</feature>
<accession>A0ABY8FS35</accession>
<feature type="transmembrane region" description="Helical" evidence="1">
    <location>
        <begin position="61"/>
        <end position="82"/>
    </location>
</feature>
<dbReference type="EMBL" id="CP121106">
    <property type="protein sequence ID" value="WFL76895.1"/>
    <property type="molecule type" value="Genomic_DNA"/>
</dbReference>
<keyword evidence="1" id="KW-0812">Transmembrane</keyword>
<evidence type="ECO:0000256" key="1">
    <source>
        <dbReference type="SAM" id="Phobius"/>
    </source>
</evidence>
<evidence type="ECO:0000313" key="4">
    <source>
        <dbReference type="Proteomes" id="UP001215827"/>
    </source>
</evidence>
<feature type="transmembrane region" description="Helical" evidence="1">
    <location>
        <begin position="291"/>
        <end position="309"/>
    </location>
</feature>
<dbReference type="RefSeq" id="WP_278015654.1">
    <property type="nucleotide sequence ID" value="NZ_CP121106.1"/>
</dbReference>
<sequence length="366" mass="41045">MGLVRFLLAMAVLLAHLPTATVQFIHGGTAVQAFFVVSGFYMALILDGKYDDRRLFYSNRLLRLAPAYFAMLLIALVVVLAFEMTATATMDNHRDLYANPLSAIVLVFENIFVVGQHLLYWFMVDENGGLYLDPYGGLPTETTAVGWQGLLVPQSWSLSIELLFYAVAPWIAGRKAWVIMLIALASIGVRMAGMLLPVEFALWQGRLFITALFMFMFGMLAYRALPRVTTLPRWSHFAVLAAMIAMICFLPRTGWSPSVQSWTIYLGMAVGTPFAFAATRSFKLDRWIGELSYPIYLTHLVVVAGVLIYELPYPSWSAIAITLLLSAAILQFIERPVDRWRQARVASSKREREEMVPLAGLEPALR</sequence>
<feature type="transmembrane region" description="Helical" evidence="1">
    <location>
        <begin position="315"/>
        <end position="333"/>
    </location>
</feature>
<dbReference type="PANTHER" id="PTHR23028:SF131">
    <property type="entry name" value="BLR2367 PROTEIN"/>
    <property type="match status" value="1"/>
</dbReference>
<keyword evidence="3" id="KW-0808">Transferase</keyword>
<evidence type="ECO:0000313" key="3">
    <source>
        <dbReference type="EMBL" id="WFL76895.1"/>
    </source>
</evidence>
<name>A0ABY8FS35_9SPHN</name>
<keyword evidence="3" id="KW-0012">Acyltransferase</keyword>
<feature type="domain" description="Acyltransferase 3" evidence="2">
    <location>
        <begin position="3"/>
        <end position="326"/>
    </location>
</feature>
<dbReference type="Pfam" id="PF01757">
    <property type="entry name" value="Acyl_transf_3"/>
    <property type="match status" value="1"/>
</dbReference>
<keyword evidence="1" id="KW-1133">Transmembrane helix</keyword>
<evidence type="ECO:0000259" key="2">
    <source>
        <dbReference type="Pfam" id="PF01757"/>
    </source>
</evidence>
<proteinExistence type="predicted"/>
<feature type="transmembrane region" description="Helical" evidence="1">
    <location>
        <begin position="176"/>
        <end position="196"/>
    </location>
</feature>
<dbReference type="GO" id="GO:0016746">
    <property type="term" value="F:acyltransferase activity"/>
    <property type="evidence" value="ECO:0007669"/>
    <property type="project" value="UniProtKB-KW"/>
</dbReference>
<reference evidence="3 4" key="1">
    <citation type="submission" date="2023-03" db="EMBL/GenBank/DDBJ databases">
        <title>Altererythrobacter sp. CAU 1644 isolated from sand.</title>
        <authorList>
            <person name="Kim W."/>
        </authorList>
    </citation>
    <scope>NUCLEOTIDE SEQUENCE [LARGE SCALE GENOMIC DNA]</scope>
    <source>
        <strain evidence="3 4">CAU 1644</strain>
    </source>
</reference>
<gene>
    <name evidence="3" type="ORF">P7228_12970</name>
</gene>
<dbReference type="PANTHER" id="PTHR23028">
    <property type="entry name" value="ACETYLTRANSFERASE"/>
    <property type="match status" value="1"/>
</dbReference>
<dbReference type="InterPro" id="IPR050879">
    <property type="entry name" value="Acyltransferase_3"/>
</dbReference>
<keyword evidence="1" id="KW-0472">Membrane</keyword>
<dbReference type="EC" id="2.3.-.-" evidence="3"/>
<feature type="transmembrane region" description="Helical" evidence="1">
    <location>
        <begin position="102"/>
        <end position="122"/>
    </location>
</feature>
<keyword evidence="4" id="KW-1185">Reference proteome</keyword>
<feature type="transmembrane region" description="Helical" evidence="1">
    <location>
        <begin position="202"/>
        <end position="222"/>
    </location>
</feature>